<evidence type="ECO:0000313" key="4">
    <source>
        <dbReference type="Proteomes" id="UP000232163"/>
    </source>
</evidence>
<feature type="domain" description="GAF" evidence="1">
    <location>
        <begin position="65"/>
        <end position="198"/>
    </location>
</feature>
<dbReference type="Pfam" id="PF02954">
    <property type="entry name" value="HTH_8"/>
    <property type="match status" value="1"/>
</dbReference>
<dbReference type="Pfam" id="PF01590">
    <property type="entry name" value="GAF"/>
    <property type="match status" value="1"/>
</dbReference>
<dbReference type="PRINTS" id="PR01590">
    <property type="entry name" value="HTHFIS"/>
</dbReference>
<dbReference type="InterPro" id="IPR009057">
    <property type="entry name" value="Homeodomain-like_sf"/>
</dbReference>
<keyword evidence="4" id="KW-1185">Reference proteome</keyword>
<dbReference type="RefSeq" id="WP_100003034.1">
    <property type="nucleotide sequence ID" value="NZ_CP017943.1"/>
</dbReference>
<dbReference type="Gene3D" id="1.10.10.60">
    <property type="entry name" value="Homeodomain-like"/>
    <property type="match status" value="1"/>
</dbReference>
<feature type="domain" description="DNA binding HTH" evidence="2">
    <location>
        <begin position="282"/>
        <end position="319"/>
    </location>
</feature>
<reference evidence="4" key="1">
    <citation type="journal article" date="2017" name="Int J Environ Stud">
        <title>Does the Miocene-Pliocene relict legume Oxytropis triphylla form nitrogen-fixing nodules with a combination of bacterial strains?</title>
        <authorList>
            <person name="Safronova V."/>
            <person name="Belimov A."/>
            <person name="Sazanova A."/>
            <person name="Kuznetsova I."/>
            <person name="Popova J."/>
            <person name="Andronov E."/>
            <person name="Verkhozina A."/>
            <person name="Tikhonovich I."/>
        </authorList>
    </citation>
    <scope>NUCLEOTIDE SEQUENCE [LARGE SCALE GENOMIC DNA]</scope>
    <source>
        <strain evidence="4">Tri-38</strain>
    </source>
</reference>
<dbReference type="InterPro" id="IPR003018">
    <property type="entry name" value="GAF"/>
</dbReference>
<accession>A0A2N9VYJ8</accession>
<evidence type="ECO:0000259" key="1">
    <source>
        <dbReference type="Pfam" id="PF01590"/>
    </source>
</evidence>
<dbReference type="Proteomes" id="UP000232163">
    <property type="component" value="Unassembled WGS sequence"/>
</dbReference>
<gene>
    <name evidence="3" type="ORF">B5P45_11870</name>
</gene>
<dbReference type="InterPro" id="IPR029016">
    <property type="entry name" value="GAF-like_dom_sf"/>
</dbReference>
<dbReference type="AlphaFoldDB" id="A0A2N9VYJ8"/>
<dbReference type="KEGG" id="pht:BLM14_25740"/>
<evidence type="ECO:0000313" key="3">
    <source>
        <dbReference type="EMBL" id="PIO44566.1"/>
    </source>
</evidence>
<protein>
    <submittedName>
        <fullName evidence="3">Fis family transcriptional regulator</fullName>
    </submittedName>
</protein>
<dbReference type="Gene3D" id="3.30.450.40">
    <property type="match status" value="1"/>
</dbReference>
<dbReference type="GO" id="GO:0043565">
    <property type="term" value="F:sequence-specific DNA binding"/>
    <property type="evidence" value="ECO:0007669"/>
    <property type="project" value="InterPro"/>
</dbReference>
<dbReference type="SUPFAM" id="SSF55781">
    <property type="entry name" value="GAF domain-like"/>
    <property type="match status" value="1"/>
</dbReference>
<name>A0A2N9VYJ8_9HYPH</name>
<proteinExistence type="predicted"/>
<dbReference type="SUPFAM" id="SSF46689">
    <property type="entry name" value="Homeodomain-like"/>
    <property type="match status" value="1"/>
</dbReference>
<dbReference type="InterPro" id="IPR002197">
    <property type="entry name" value="HTH_Fis"/>
</dbReference>
<sequence length="330" mass="35547">MATRHDGLHAEHIQSALIGSAAAQSALIASWGRSMRLYGLNPEEGTPKVLTDRELKDARERLGSLIDTAESTLDRLYSAVGGAGCCVLLADKDGIPVDRRGYEGDDATFRTIGLWTGVVWSEESEGTNGIGTALAEQRALTIHRDQHFRSRNTALSCTVAPIFDHRGRLIAAIDVSSARRDLTEDFVKLIAVAVVDAARRLEAENFRLVFPKARIVLAQGADAASERAMHALIAVDEDDLVIGASRAARHMLGLTDESLRKPLPASDVLGEQANAELDYATAERGAIQRALARSGGNISAAANNLGISRSTLHRKLKRLGFPDKVSFSDF</sequence>
<organism evidence="3 4">
    <name type="scientific">Phyllobacterium zundukense</name>
    <dbReference type="NCBI Taxonomy" id="1867719"/>
    <lineage>
        <taxon>Bacteria</taxon>
        <taxon>Pseudomonadati</taxon>
        <taxon>Pseudomonadota</taxon>
        <taxon>Alphaproteobacteria</taxon>
        <taxon>Hyphomicrobiales</taxon>
        <taxon>Phyllobacteriaceae</taxon>
        <taxon>Phyllobacterium</taxon>
    </lineage>
</organism>
<comment type="caution">
    <text evidence="3">The sequence shown here is derived from an EMBL/GenBank/DDBJ whole genome shotgun (WGS) entry which is preliminary data.</text>
</comment>
<evidence type="ECO:0000259" key="2">
    <source>
        <dbReference type="Pfam" id="PF02954"/>
    </source>
</evidence>
<dbReference type="OrthoDB" id="9805953at2"/>
<dbReference type="EMBL" id="MZMT01000028">
    <property type="protein sequence ID" value="PIO44566.1"/>
    <property type="molecule type" value="Genomic_DNA"/>
</dbReference>